<dbReference type="InterPro" id="IPR018097">
    <property type="entry name" value="EGF_Ca-bd_CS"/>
</dbReference>
<accession>A0ABR1AAK0</accession>
<evidence type="ECO:0000313" key="9">
    <source>
        <dbReference type="Proteomes" id="UP001369086"/>
    </source>
</evidence>
<dbReference type="InterPro" id="IPR001881">
    <property type="entry name" value="EGF-like_Ca-bd_dom"/>
</dbReference>
<dbReference type="PANTHER" id="PTHR24050:SF19">
    <property type="entry name" value="NEPHRONECTIN"/>
    <property type="match status" value="1"/>
</dbReference>
<feature type="domain" description="EGF-like" evidence="7">
    <location>
        <begin position="99"/>
        <end position="139"/>
    </location>
</feature>
<reference evidence="8 9" key="1">
    <citation type="submission" date="2021-05" db="EMBL/GenBank/DDBJ databases">
        <authorList>
            <person name="Zahm M."/>
            <person name="Klopp C."/>
            <person name="Cabau C."/>
            <person name="Kuhl H."/>
            <person name="Suciu R."/>
            <person name="Ciorpac M."/>
            <person name="Holostenco D."/>
            <person name="Gessner J."/>
            <person name="Wuertz S."/>
            <person name="Hohne C."/>
            <person name="Stock M."/>
            <person name="Gislard M."/>
            <person name="Lluch J."/>
            <person name="Milhes M."/>
            <person name="Lampietro C."/>
            <person name="Lopez Roques C."/>
            <person name="Donnadieu C."/>
            <person name="Du K."/>
            <person name="Schartl M."/>
            <person name="Guiguen Y."/>
        </authorList>
    </citation>
    <scope>NUCLEOTIDE SEQUENCE [LARGE SCALE GENOMIC DNA]</scope>
    <source>
        <strain evidence="8">Hh-F2</strain>
        <tissue evidence="8">Blood</tissue>
    </source>
</reference>
<keyword evidence="9" id="KW-1185">Reference proteome</keyword>
<dbReference type="SMART" id="SM00181">
    <property type="entry name" value="EGF"/>
    <property type="match status" value="5"/>
</dbReference>
<keyword evidence="4" id="KW-1015">Disulfide bond</keyword>
<evidence type="ECO:0000256" key="4">
    <source>
        <dbReference type="ARBA" id="ARBA00023157"/>
    </source>
</evidence>
<dbReference type="PROSITE" id="PS00010">
    <property type="entry name" value="ASX_HYDROXYL"/>
    <property type="match status" value="3"/>
</dbReference>
<evidence type="ECO:0000256" key="1">
    <source>
        <dbReference type="ARBA" id="ARBA00022536"/>
    </source>
</evidence>
<dbReference type="PROSITE" id="PS00022">
    <property type="entry name" value="EGF_1"/>
    <property type="match status" value="1"/>
</dbReference>
<dbReference type="Proteomes" id="UP001369086">
    <property type="component" value="Unassembled WGS sequence"/>
</dbReference>
<dbReference type="Pfam" id="PF07645">
    <property type="entry name" value="EGF_CA"/>
    <property type="match status" value="3"/>
</dbReference>
<dbReference type="PROSITE" id="PS01187">
    <property type="entry name" value="EGF_CA"/>
    <property type="match status" value="1"/>
</dbReference>
<feature type="domain" description="EGF-like" evidence="7">
    <location>
        <begin position="180"/>
        <end position="218"/>
    </location>
</feature>
<dbReference type="SMART" id="SM00179">
    <property type="entry name" value="EGF_CA"/>
    <property type="match status" value="4"/>
</dbReference>
<dbReference type="PANTHER" id="PTHR24050">
    <property type="entry name" value="PA14 DOMAIN-CONTAINING PROTEIN"/>
    <property type="match status" value="1"/>
</dbReference>
<dbReference type="InterPro" id="IPR009030">
    <property type="entry name" value="Growth_fac_rcpt_cys_sf"/>
</dbReference>
<evidence type="ECO:0000313" key="8">
    <source>
        <dbReference type="EMBL" id="KAK6494137.1"/>
    </source>
</evidence>
<protein>
    <submittedName>
        <fullName evidence="8">Nephronectin</fullName>
    </submittedName>
</protein>
<keyword evidence="2 6" id="KW-0732">Signal</keyword>
<organism evidence="8 9">
    <name type="scientific">Huso huso</name>
    <name type="common">Beluga</name>
    <name type="synonym">Acipenser huso</name>
    <dbReference type="NCBI Taxonomy" id="61971"/>
    <lineage>
        <taxon>Eukaryota</taxon>
        <taxon>Metazoa</taxon>
        <taxon>Chordata</taxon>
        <taxon>Craniata</taxon>
        <taxon>Vertebrata</taxon>
        <taxon>Euteleostomi</taxon>
        <taxon>Actinopterygii</taxon>
        <taxon>Chondrostei</taxon>
        <taxon>Acipenseriformes</taxon>
        <taxon>Acipenseridae</taxon>
        <taxon>Huso</taxon>
    </lineage>
</organism>
<gene>
    <name evidence="8" type="ORF">HHUSO_G608</name>
</gene>
<proteinExistence type="predicted"/>
<dbReference type="CDD" id="cd00054">
    <property type="entry name" value="EGF_CA"/>
    <property type="match status" value="2"/>
</dbReference>
<dbReference type="EMBL" id="JAHFZB010000001">
    <property type="protein sequence ID" value="KAK6494137.1"/>
    <property type="molecule type" value="Genomic_DNA"/>
</dbReference>
<comment type="caution">
    <text evidence="8">The sequence shown here is derived from an EMBL/GenBank/DDBJ whole genome shotgun (WGS) entry which is preliminary data.</text>
</comment>
<sequence length="286" mass="31916">MLPRGLGLLSLFPLLLLMPLLVADDSRKRLSKTVSRLQSKQPSVAVCTYGQFVSCCYGWKNFNGVCQPQCNKSCKNGICIGPNKCSCYKGFQGKYCEADVNECGLLPRLCSHICMNTQGSYRCYCESGFQLNADGETCSKTSLCSNSHCQFGCQDLEEGGMRCVCPSGLRLALDNRTCEDIDECQHGADICPSSRSCRNTFGSYLCVCREGFVIGMLQGKMKCRDKDECLLGTHRCSRHGHCINTLGSYMCKCQEQFSGDGFTCQKQKINQSLRSSYYRYKLSKRF</sequence>
<dbReference type="PROSITE" id="PS01186">
    <property type="entry name" value="EGF_2"/>
    <property type="match status" value="2"/>
</dbReference>
<dbReference type="InterPro" id="IPR000152">
    <property type="entry name" value="EGF-type_Asp/Asn_hydroxyl_site"/>
</dbReference>
<dbReference type="InterPro" id="IPR049883">
    <property type="entry name" value="NOTCH1_EGF-like"/>
</dbReference>
<dbReference type="SUPFAM" id="SSF57196">
    <property type="entry name" value="EGF/Laminin"/>
    <property type="match status" value="1"/>
</dbReference>
<evidence type="ECO:0000256" key="6">
    <source>
        <dbReference type="SAM" id="SignalP"/>
    </source>
</evidence>
<comment type="caution">
    <text evidence="5">Lacks conserved residue(s) required for the propagation of feature annotation.</text>
</comment>
<name>A0ABR1AAK0_HUSHU</name>
<evidence type="ECO:0000259" key="7">
    <source>
        <dbReference type="PROSITE" id="PS50026"/>
    </source>
</evidence>
<dbReference type="InterPro" id="IPR052235">
    <property type="entry name" value="Nephronectin_domain"/>
</dbReference>
<dbReference type="Gene3D" id="2.10.25.10">
    <property type="entry name" value="Laminin"/>
    <property type="match status" value="5"/>
</dbReference>
<dbReference type="InterPro" id="IPR000742">
    <property type="entry name" value="EGF"/>
</dbReference>
<feature type="domain" description="EGF-like" evidence="7">
    <location>
        <begin position="225"/>
        <end position="265"/>
    </location>
</feature>
<dbReference type="PROSITE" id="PS50026">
    <property type="entry name" value="EGF_3"/>
    <property type="match status" value="3"/>
</dbReference>
<evidence type="ECO:0000256" key="2">
    <source>
        <dbReference type="ARBA" id="ARBA00022729"/>
    </source>
</evidence>
<feature type="chain" id="PRO_5046459133" evidence="6">
    <location>
        <begin position="24"/>
        <end position="286"/>
    </location>
</feature>
<feature type="signal peptide" evidence="6">
    <location>
        <begin position="1"/>
        <end position="23"/>
    </location>
</feature>
<keyword evidence="3" id="KW-0677">Repeat</keyword>
<keyword evidence="1 5" id="KW-0245">EGF-like domain</keyword>
<dbReference type="SUPFAM" id="SSF57184">
    <property type="entry name" value="Growth factor receptor domain"/>
    <property type="match status" value="1"/>
</dbReference>
<evidence type="ECO:0000256" key="5">
    <source>
        <dbReference type="PROSITE-ProRule" id="PRU00076"/>
    </source>
</evidence>
<evidence type="ECO:0000256" key="3">
    <source>
        <dbReference type="ARBA" id="ARBA00022737"/>
    </source>
</evidence>